<gene>
    <name evidence="9" type="primary">oppA_2</name>
    <name evidence="9" type="ORF">J41TS12_40050</name>
</gene>
<dbReference type="Gene3D" id="3.90.76.10">
    <property type="entry name" value="Dipeptide-binding Protein, Domain 1"/>
    <property type="match status" value="1"/>
</dbReference>
<dbReference type="InterPro" id="IPR030678">
    <property type="entry name" value="Peptide/Ni-bd"/>
</dbReference>
<dbReference type="PANTHER" id="PTHR30290:SF79">
    <property type="entry name" value="DIPEPTIDE-BINDING PROTEIN DPPE"/>
    <property type="match status" value="1"/>
</dbReference>
<evidence type="ECO:0000256" key="5">
    <source>
        <dbReference type="ARBA" id="ARBA00022856"/>
    </source>
</evidence>
<evidence type="ECO:0000256" key="7">
    <source>
        <dbReference type="SAM" id="SignalP"/>
    </source>
</evidence>
<evidence type="ECO:0000256" key="1">
    <source>
        <dbReference type="ARBA" id="ARBA00004196"/>
    </source>
</evidence>
<evidence type="ECO:0000256" key="6">
    <source>
        <dbReference type="SAM" id="MobiDB-lite"/>
    </source>
</evidence>
<evidence type="ECO:0000313" key="9">
    <source>
        <dbReference type="EMBL" id="GIO39144.1"/>
    </source>
</evidence>
<keyword evidence="5" id="KW-0571">Peptide transport</keyword>
<comment type="subcellular location">
    <subcellularLocation>
        <location evidence="1">Cell envelope</location>
    </subcellularLocation>
</comment>
<feature type="region of interest" description="Disordered" evidence="6">
    <location>
        <begin position="26"/>
        <end position="52"/>
    </location>
</feature>
<dbReference type="GO" id="GO:1904680">
    <property type="term" value="F:peptide transmembrane transporter activity"/>
    <property type="evidence" value="ECO:0007669"/>
    <property type="project" value="TreeGrafter"/>
</dbReference>
<feature type="signal peptide" evidence="7">
    <location>
        <begin position="1"/>
        <end position="22"/>
    </location>
</feature>
<name>A0A920CJ90_9BACL</name>
<dbReference type="SUPFAM" id="SSF53850">
    <property type="entry name" value="Periplasmic binding protein-like II"/>
    <property type="match status" value="1"/>
</dbReference>
<keyword evidence="10" id="KW-1185">Reference proteome</keyword>
<reference evidence="9 10" key="1">
    <citation type="submission" date="2021-03" db="EMBL/GenBank/DDBJ databases">
        <title>Antimicrobial resistance genes in bacteria isolated from Japanese honey, and their potential for conferring macrolide and lincosamide resistance in the American foulbrood pathogen Paenibacillus larvae.</title>
        <authorList>
            <person name="Okamoto M."/>
            <person name="Kumagai M."/>
            <person name="Kanamori H."/>
            <person name="Takamatsu D."/>
        </authorList>
    </citation>
    <scope>NUCLEOTIDE SEQUENCE [LARGE SCALE GENOMIC DNA]</scope>
    <source>
        <strain evidence="9 10">J41TS12</strain>
    </source>
</reference>
<dbReference type="Proteomes" id="UP000681162">
    <property type="component" value="Unassembled WGS sequence"/>
</dbReference>
<comment type="caution">
    <text evidence="9">The sequence shown here is derived from an EMBL/GenBank/DDBJ whole genome shotgun (WGS) entry which is preliminary data.</text>
</comment>
<dbReference type="PIRSF" id="PIRSF002741">
    <property type="entry name" value="MppA"/>
    <property type="match status" value="1"/>
</dbReference>
<proteinExistence type="inferred from homology"/>
<sequence>MKKSKSLLLLLTLVLAVGTLLSACGSSDKNNTASNSGNGGNTATSNNDTANSGEETLAADQTLRINLSSEPPTFDPAQAQDSQANTVLKLMYEGLTRMDEAGEAQPAAAESWEIDGTKYTFHLREGATWTNGDPVTANDFVFAWERVLSPETLPAPPYAYQLYYIKNAQEYNEGKITDFSQVGVKAVDEHTLEVELVTPTPYFLGLTSFYTFYPVHQSVKDDQAWAVDANKMITNGAFTLTTWAKGQTIEVTKSDSYWGKDEIKLDKVTMSLVNSGATELASYRNGELDRAGHPNGEIPTDQIPIIQQELKDEVEIKGTASTYYYEFNVTAEPFDNVNIRRAFAMAIDRQAIVDKVTLGGQLPAYGYVPPGIKGVNDEFRNEVDDKAYFKEDYEEAKKLLEQGMQEKGYTQLPEITLMYNTSEGHKKIALAVADMWKKNLGVDVKLENQEWAVFLENRQSLNYQVARAGWSADYNDPMTFLDMWVTGGGNNDSGYANADYDALINQAKSTDDPAARNEAFKKAEENLIKDNQVLLPIYYYTSVSVSKPYLKGVVLDFSGAVDYSRAYLLEH</sequence>
<dbReference type="CDD" id="cd08504">
    <property type="entry name" value="PBP2_OppA"/>
    <property type="match status" value="1"/>
</dbReference>
<keyword evidence="4 7" id="KW-0732">Signal</keyword>
<evidence type="ECO:0000256" key="2">
    <source>
        <dbReference type="ARBA" id="ARBA00005695"/>
    </source>
</evidence>
<dbReference type="Gene3D" id="3.40.190.10">
    <property type="entry name" value="Periplasmic binding protein-like II"/>
    <property type="match status" value="1"/>
</dbReference>
<dbReference type="GO" id="GO:0015833">
    <property type="term" value="P:peptide transport"/>
    <property type="evidence" value="ECO:0007669"/>
    <property type="project" value="UniProtKB-KW"/>
</dbReference>
<dbReference type="RefSeq" id="WP_212942152.1">
    <property type="nucleotide sequence ID" value="NZ_BORR01000018.1"/>
</dbReference>
<dbReference type="InterPro" id="IPR000914">
    <property type="entry name" value="SBP_5_dom"/>
</dbReference>
<evidence type="ECO:0000313" key="10">
    <source>
        <dbReference type="Proteomes" id="UP000681162"/>
    </source>
</evidence>
<keyword evidence="3" id="KW-0813">Transport</keyword>
<dbReference type="FunFam" id="3.10.105.10:FF:000001">
    <property type="entry name" value="Oligopeptide ABC transporter, oligopeptide-binding protein"/>
    <property type="match status" value="1"/>
</dbReference>
<dbReference type="Gene3D" id="3.10.105.10">
    <property type="entry name" value="Dipeptide-binding Protein, Domain 3"/>
    <property type="match status" value="1"/>
</dbReference>
<dbReference type="Pfam" id="PF00496">
    <property type="entry name" value="SBP_bac_5"/>
    <property type="match status" value="1"/>
</dbReference>
<feature type="domain" description="Solute-binding protein family 5" evidence="8">
    <location>
        <begin position="104"/>
        <end position="491"/>
    </location>
</feature>
<protein>
    <submittedName>
        <fullName evidence="9">Oligopeptide-binding protein OppA</fullName>
    </submittedName>
</protein>
<evidence type="ECO:0000256" key="4">
    <source>
        <dbReference type="ARBA" id="ARBA00022729"/>
    </source>
</evidence>
<dbReference type="GO" id="GO:0030288">
    <property type="term" value="C:outer membrane-bounded periplasmic space"/>
    <property type="evidence" value="ECO:0007669"/>
    <property type="project" value="UniProtKB-ARBA"/>
</dbReference>
<keyword evidence="5" id="KW-0653">Protein transport</keyword>
<dbReference type="InterPro" id="IPR039424">
    <property type="entry name" value="SBP_5"/>
</dbReference>
<organism evidence="9 10">
    <name type="scientific">Paenibacillus antibioticophila</name>
    <dbReference type="NCBI Taxonomy" id="1274374"/>
    <lineage>
        <taxon>Bacteria</taxon>
        <taxon>Bacillati</taxon>
        <taxon>Bacillota</taxon>
        <taxon>Bacilli</taxon>
        <taxon>Bacillales</taxon>
        <taxon>Paenibacillaceae</taxon>
        <taxon>Paenibacillus</taxon>
    </lineage>
</organism>
<dbReference type="AlphaFoldDB" id="A0A920CJ90"/>
<comment type="similarity">
    <text evidence="2">Belongs to the bacterial solute-binding protein 5 family.</text>
</comment>
<dbReference type="PROSITE" id="PS51257">
    <property type="entry name" value="PROKAR_LIPOPROTEIN"/>
    <property type="match status" value="1"/>
</dbReference>
<accession>A0A920CJ90</accession>
<dbReference type="PANTHER" id="PTHR30290">
    <property type="entry name" value="PERIPLASMIC BINDING COMPONENT OF ABC TRANSPORTER"/>
    <property type="match status" value="1"/>
</dbReference>
<feature type="compositionally biased region" description="Low complexity" evidence="6">
    <location>
        <begin position="30"/>
        <end position="52"/>
    </location>
</feature>
<dbReference type="EMBL" id="BORR01000018">
    <property type="protein sequence ID" value="GIO39144.1"/>
    <property type="molecule type" value="Genomic_DNA"/>
</dbReference>
<evidence type="ECO:0000259" key="8">
    <source>
        <dbReference type="Pfam" id="PF00496"/>
    </source>
</evidence>
<dbReference type="FunFam" id="3.90.76.10:FF:000001">
    <property type="entry name" value="Oligopeptide ABC transporter substrate-binding protein"/>
    <property type="match status" value="1"/>
</dbReference>
<evidence type="ECO:0000256" key="3">
    <source>
        <dbReference type="ARBA" id="ARBA00022448"/>
    </source>
</evidence>
<dbReference type="GO" id="GO:0043190">
    <property type="term" value="C:ATP-binding cassette (ABC) transporter complex"/>
    <property type="evidence" value="ECO:0007669"/>
    <property type="project" value="InterPro"/>
</dbReference>
<feature type="chain" id="PRO_5039283260" evidence="7">
    <location>
        <begin position="23"/>
        <end position="571"/>
    </location>
</feature>